<dbReference type="VEuPathDB" id="FungiDB:LEMA_uP123350.1"/>
<evidence type="ECO:0000313" key="3">
    <source>
        <dbReference type="Proteomes" id="UP000002668"/>
    </source>
</evidence>
<feature type="compositionally biased region" description="Polar residues" evidence="1">
    <location>
        <begin position="47"/>
        <end position="56"/>
    </location>
</feature>
<feature type="region of interest" description="Disordered" evidence="1">
    <location>
        <begin position="45"/>
        <end position="68"/>
    </location>
</feature>
<dbReference type="AlphaFoldDB" id="E4ZS03"/>
<reference evidence="3" key="1">
    <citation type="journal article" date="2011" name="Nat. Commun.">
        <title>Effector diversification within compartments of the Leptosphaeria maculans genome affected by Repeat-Induced Point mutations.</title>
        <authorList>
            <person name="Rouxel T."/>
            <person name="Grandaubert J."/>
            <person name="Hane J.K."/>
            <person name="Hoede C."/>
            <person name="van de Wouw A.P."/>
            <person name="Couloux A."/>
            <person name="Dominguez V."/>
            <person name="Anthouard V."/>
            <person name="Bally P."/>
            <person name="Bourras S."/>
            <person name="Cozijnsen A.J."/>
            <person name="Ciuffetti L.M."/>
            <person name="Degrave A."/>
            <person name="Dilmaghani A."/>
            <person name="Duret L."/>
            <person name="Fudal I."/>
            <person name="Goodwin S.B."/>
            <person name="Gout L."/>
            <person name="Glaser N."/>
            <person name="Linglin J."/>
            <person name="Kema G.H.J."/>
            <person name="Lapalu N."/>
            <person name="Lawrence C.B."/>
            <person name="May K."/>
            <person name="Meyer M."/>
            <person name="Ollivier B."/>
            <person name="Poulain J."/>
            <person name="Schoch C.L."/>
            <person name="Simon A."/>
            <person name="Spatafora J.W."/>
            <person name="Stachowiak A."/>
            <person name="Turgeon B.G."/>
            <person name="Tyler B.M."/>
            <person name="Vincent D."/>
            <person name="Weissenbach J."/>
            <person name="Amselem J."/>
            <person name="Quesneville H."/>
            <person name="Oliver R.P."/>
            <person name="Wincker P."/>
            <person name="Balesdent M.-H."/>
            <person name="Howlett B.J."/>
        </authorList>
    </citation>
    <scope>NUCLEOTIDE SEQUENCE [LARGE SCALE GENOMIC DNA]</scope>
    <source>
        <strain evidence="3">JN3 / isolate v23.1.3 / race Av1-4-5-6-7-8</strain>
    </source>
</reference>
<keyword evidence="3" id="KW-1185">Reference proteome</keyword>
<dbReference type="EMBL" id="FP929120">
    <property type="protein sequence ID" value="CBX94183.1"/>
    <property type="molecule type" value="Genomic_DNA"/>
</dbReference>
<dbReference type="InParanoid" id="E4ZS03"/>
<evidence type="ECO:0000313" key="2">
    <source>
        <dbReference type="EMBL" id="CBX94183.1"/>
    </source>
</evidence>
<name>E4ZS03_LEPMJ</name>
<accession>E4ZS03</accession>
<dbReference type="Proteomes" id="UP000002668">
    <property type="component" value="Genome"/>
</dbReference>
<sequence>MQLDVRRMPDLCKASLERLVALPQQCFEVTGQKFMQISSVGERFSPNLPSTQTQARAQVIPTPAVHPP</sequence>
<protein>
    <submittedName>
        <fullName evidence="2">Predicted protein</fullName>
    </submittedName>
</protein>
<evidence type="ECO:0000256" key="1">
    <source>
        <dbReference type="SAM" id="MobiDB-lite"/>
    </source>
</evidence>
<dbReference type="HOGENOM" id="CLU_2794403_0_0_1"/>
<proteinExistence type="predicted"/>
<gene>
    <name evidence="2" type="ORF">LEMA_uP123350.1</name>
</gene>
<organism evidence="3">
    <name type="scientific">Leptosphaeria maculans (strain JN3 / isolate v23.1.3 / race Av1-4-5-6-7-8)</name>
    <name type="common">Blackleg fungus</name>
    <name type="synonym">Phoma lingam</name>
    <dbReference type="NCBI Taxonomy" id="985895"/>
    <lineage>
        <taxon>Eukaryota</taxon>
        <taxon>Fungi</taxon>
        <taxon>Dikarya</taxon>
        <taxon>Ascomycota</taxon>
        <taxon>Pezizomycotina</taxon>
        <taxon>Dothideomycetes</taxon>
        <taxon>Pleosporomycetidae</taxon>
        <taxon>Pleosporales</taxon>
        <taxon>Pleosporineae</taxon>
        <taxon>Leptosphaeriaceae</taxon>
        <taxon>Plenodomus</taxon>
        <taxon>Plenodomus lingam/Leptosphaeria maculans species complex</taxon>
    </lineage>
</organism>